<dbReference type="InterPro" id="IPR057517">
    <property type="entry name" value="SsdA-like_C"/>
</dbReference>
<gene>
    <name evidence="2" type="ORF">B0J13DRAFT_558409</name>
</gene>
<accession>A0A9P9EMD1</accession>
<evidence type="ECO:0000259" key="1">
    <source>
        <dbReference type="Pfam" id="PF24120"/>
    </source>
</evidence>
<dbReference type="Pfam" id="PF24120">
    <property type="entry name" value="SsdA_C"/>
    <property type="match status" value="1"/>
</dbReference>
<dbReference type="AlphaFoldDB" id="A0A9P9EMD1"/>
<reference evidence="2" key="1">
    <citation type="journal article" date="2021" name="Nat. Commun.">
        <title>Genetic determinants of endophytism in the Arabidopsis root mycobiome.</title>
        <authorList>
            <person name="Mesny F."/>
            <person name="Miyauchi S."/>
            <person name="Thiergart T."/>
            <person name="Pickel B."/>
            <person name="Atanasova L."/>
            <person name="Karlsson M."/>
            <person name="Huettel B."/>
            <person name="Barry K.W."/>
            <person name="Haridas S."/>
            <person name="Chen C."/>
            <person name="Bauer D."/>
            <person name="Andreopoulos W."/>
            <person name="Pangilinan J."/>
            <person name="LaButti K."/>
            <person name="Riley R."/>
            <person name="Lipzen A."/>
            <person name="Clum A."/>
            <person name="Drula E."/>
            <person name="Henrissat B."/>
            <person name="Kohler A."/>
            <person name="Grigoriev I.V."/>
            <person name="Martin F.M."/>
            <person name="Hacquard S."/>
        </authorList>
    </citation>
    <scope>NUCLEOTIDE SEQUENCE</scope>
    <source>
        <strain evidence="2">MPI-CAGE-AT-0021</strain>
    </source>
</reference>
<organism evidence="2 3">
    <name type="scientific">Dactylonectria estremocensis</name>
    <dbReference type="NCBI Taxonomy" id="1079267"/>
    <lineage>
        <taxon>Eukaryota</taxon>
        <taxon>Fungi</taxon>
        <taxon>Dikarya</taxon>
        <taxon>Ascomycota</taxon>
        <taxon>Pezizomycotina</taxon>
        <taxon>Sordariomycetes</taxon>
        <taxon>Hypocreomycetidae</taxon>
        <taxon>Hypocreales</taxon>
        <taxon>Nectriaceae</taxon>
        <taxon>Dactylonectria</taxon>
    </lineage>
</organism>
<proteinExistence type="predicted"/>
<feature type="domain" description="Single-strand DNA deaminase toxin A-like C-terminal" evidence="1">
    <location>
        <begin position="2"/>
        <end position="39"/>
    </location>
</feature>
<comment type="caution">
    <text evidence="2">The sequence shown here is derived from an EMBL/GenBank/DDBJ whole genome shotgun (WGS) entry which is preliminary data.</text>
</comment>
<evidence type="ECO:0000313" key="2">
    <source>
        <dbReference type="EMBL" id="KAH7139737.1"/>
    </source>
</evidence>
<name>A0A9P9EMD1_9HYPO</name>
<dbReference type="Proteomes" id="UP000717696">
    <property type="component" value="Unassembled WGS sequence"/>
</dbReference>
<dbReference type="OrthoDB" id="194358at2759"/>
<keyword evidence="3" id="KW-1185">Reference proteome</keyword>
<dbReference type="EMBL" id="JAGMUU010000014">
    <property type="protein sequence ID" value="KAH7139737.1"/>
    <property type="molecule type" value="Genomic_DNA"/>
</dbReference>
<evidence type="ECO:0000313" key="3">
    <source>
        <dbReference type="Proteomes" id="UP000717696"/>
    </source>
</evidence>
<protein>
    <recommendedName>
        <fullName evidence="1">Single-strand DNA deaminase toxin A-like C-terminal domain-containing protein</fullName>
    </recommendedName>
</protein>
<sequence length="81" mass="9346">MPEALRVAKQFGFGFDGHSCDKRGVPGSYYAGHAESMLMCFFIKKNYIFRGYEEGEKVEDDFLQLFTLQQRVRQAQIVVSK</sequence>